<dbReference type="eggNOG" id="KOG4285">
    <property type="taxonomic scope" value="Eukaryota"/>
</dbReference>
<feature type="region of interest" description="Disordered" evidence="14">
    <location>
        <begin position="56"/>
        <end position="84"/>
    </location>
</feature>
<dbReference type="PANTHER" id="PTHR12649:SF11">
    <property type="entry name" value="PEPTIDYL-TRNA HYDROLASE 2, MITOCHONDRIAL"/>
    <property type="match status" value="1"/>
</dbReference>
<keyword evidence="9 13" id="KW-0906">Nuclear pore complex</keyword>
<evidence type="ECO:0000313" key="16">
    <source>
        <dbReference type="EnsemblPlants" id="OPUNC05G20600.1"/>
    </source>
</evidence>
<evidence type="ECO:0000313" key="17">
    <source>
        <dbReference type="Proteomes" id="UP000026962"/>
    </source>
</evidence>
<comment type="similarity">
    <text evidence="2">Belongs to the Nup35 family.</text>
</comment>
<sequence length="421" mass="44779">MAAPPPRRTPNTDRGSRRKGEEQWLASSLRPGNFLPGLAIGFLLGLLVDLTSSWRPKSSPPLAPAPPAPRGSKRTGGSSSAGGGIGGEELKMVLVVRKDLKMGAGKIASQCAHAATGLYAELMASNRGLLRQWEQFGQAKIVLTCKNQQEMNRIKETAEHRGIPTFVVADAGRTQVQAGSKTVLAVGPGRKADIDSVTGKASAPGSPMDGVVEPPRKEVLALPPPPSPGTPAPPPPAAEAQSPVTPAPVSTGMEQEMNGGEVDREEWITVFGFSLKDTNLVIREFEKCGVILRHHFGPRDGNWIHILYLHSYDARKALQKNGVQLSSGVIIGVKPIDPMHRQQLDERFTGNKQGGFMVSLPPKSLVLKGTGASNQLGALPRPYDPKANTNVIRDANRRATGSVAAPAKSLVTNVMDLIFGI</sequence>
<reference evidence="16" key="1">
    <citation type="submission" date="2015-04" db="UniProtKB">
        <authorList>
            <consortium name="EnsemblPlants"/>
        </authorList>
    </citation>
    <scope>IDENTIFICATION</scope>
</reference>
<evidence type="ECO:0000256" key="9">
    <source>
        <dbReference type="ARBA" id="ARBA00023132"/>
    </source>
</evidence>
<evidence type="ECO:0000256" key="10">
    <source>
        <dbReference type="ARBA" id="ARBA00023242"/>
    </source>
</evidence>
<dbReference type="CDD" id="cd12441">
    <property type="entry name" value="RRM_Nup53_like"/>
    <property type="match status" value="1"/>
</dbReference>
<evidence type="ECO:0000256" key="8">
    <source>
        <dbReference type="ARBA" id="ARBA00023010"/>
    </source>
</evidence>
<dbReference type="AlphaFoldDB" id="A0A0E0L4R5"/>
<comment type="catalytic activity">
    <reaction evidence="12">
        <text>an N-acyl-L-alpha-aminoacyl-tRNA + H2O = an N-acyl-L-amino acid + a tRNA + H(+)</text>
        <dbReference type="Rhea" id="RHEA:54448"/>
        <dbReference type="Rhea" id="RHEA-COMP:10123"/>
        <dbReference type="Rhea" id="RHEA-COMP:13883"/>
        <dbReference type="ChEBI" id="CHEBI:15377"/>
        <dbReference type="ChEBI" id="CHEBI:15378"/>
        <dbReference type="ChEBI" id="CHEBI:59874"/>
        <dbReference type="ChEBI" id="CHEBI:78442"/>
        <dbReference type="ChEBI" id="CHEBI:138191"/>
        <dbReference type="EC" id="3.1.1.29"/>
    </reaction>
</comment>
<dbReference type="GO" id="GO:0003676">
    <property type="term" value="F:nucleic acid binding"/>
    <property type="evidence" value="ECO:0007669"/>
    <property type="project" value="InterPro"/>
</dbReference>
<evidence type="ECO:0000256" key="13">
    <source>
        <dbReference type="PROSITE-ProRule" id="PRU00804"/>
    </source>
</evidence>
<dbReference type="PROSITE" id="PS51472">
    <property type="entry name" value="RRM_NUP35"/>
    <property type="match status" value="1"/>
</dbReference>
<dbReference type="GO" id="GO:0004045">
    <property type="term" value="F:peptidyl-tRNA hydrolase activity"/>
    <property type="evidence" value="ECO:0007669"/>
    <property type="project" value="UniProtKB-EC"/>
</dbReference>
<evidence type="ECO:0000256" key="5">
    <source>
        <dbReference type="ARBA" id="ARBA00022801"/>
    </source>
</evidence>
<feature type="region of interest" description="Disordered" evidence="14">
    <location>
        <begin position="1"/>
        <end position="24"/>
    </location>
</feature>
<dbReference type="CDD" id="cd02430">
    <property type="entry name" value="PTH2"/>
    <property type="match status" value="1"/>
</dbReference>
<evidence type="ECO:0000256" key="3">
    <source>
        <dbReference type="ARBA" id="ARBA00013260"/>
    </source>
</evidence>
<dbReference type="NCBIfam" id="TIGR00283">
    <property type="entry name" value="arch_pth2"/>
    <property type="match status" value="1"/>
</dbReference>
<dbReference type="Gene3D" id="3.30.70.330">
    <property type="match status" value="1"/>
</dbReference>
<evidence type="ECO:0000256" key="2">
    <source>
        <dbReference type="ARBA" id="ARBA00009454"/>
    </source>
</evidence>
<keyword evidence="10 13" id="KW-0539">Nucleus</keyword>
<dbReference type="Gramene" id="OPUNC05G20600.1">
    <property type="protein sequence ID" value="OPUNC05G20600.1"/>
    <property type="gene ID" value="OPUNC05G20600"/>
</dbReference>
<keyword evidence="6 13" id="KW-0509">mRNA transport</keyword>
<dbReference type="Proteomes" id="UP000026962">
    <property type="component" value="Chromosome 5"/>
</dbReference>
<dbReference type="Pfam" id="PF01981">
    <property type="entry name" value="PTH2"/>
    <property type="match status" value="1"/>
</dbReference>
<dbReference type="GO" id="GO:0015031">
    <property type="term" value="P:protein transport"/>
    <property type="evidence" value="ECO:0007669"/>
    <property type="project" value="UniProtKB-KW"/>
</dbReference>
<dbReference type="InterPro" id="IPR007846">
    <property type="entry name" value="RRM_NUP35_dom"/>
</dbReference>
<feature type="domain" description="RRM Nup35-type" evidence="15">
    <location>
        <begin position="262"/>
        <end position="343"/>
    </location>
</feature>
<dbReference type="PANTHER" id="PTHR12649">
    <property type="entry name" value="PEPTIDYL-TRNA HYDROLASE 2"/>
    <property type="match status" value="1"/>
</dbReference>
<dbReference type="InterPro" id="IPR002833">
    <property type="entry name" value="PTH2"/>
</dbReference>
<keyword evidence="8" id="KW-0811">Translocation</keyword>
<dbReference type="EnsemblPlants" id="OPUNC05G20600.1">
    <property type="protein sequence ID" value="OPUNC05G20600.1"/>
    <property type="gene ID" value="OPUNC05G20600"/>
</dbReference>
<dbReference type="eggNOG" id="KOG3282">
    <property type="taxonomic scope" value="Eukaryota"/>
</dbReference>
<dbReference type="InterPro" id="IPR023476">
    <property type="entry name" value="Pep_tRNA_hydro_II_dom_sf"/>
</dbReference>
<evidence type="ECO:0000256" key="4">
    <source>
        <dbReference type="ARBA" id="ARBA00022448"/>
    </source>
</evidence>
<dbReference type="HOGENOM" id="CLU_795428_0_0_1"/>
<evidence type="ECO:0000256" key="12">
    <source>
        <dbReference type="ARBA" id="ARBA00048707"/>
    </source>
</evidence>
<comment type="subcellular location">
    <subcellularLocation>
        <location evidence="1">Nucleus</location>
        <location evidence="1">Nuclear pore complex</location>
    </subcellularLocation>
</comment>
<protein>
    <recommendedName>
        <fullName evidence="3">peptidyl-tRNA hydrolase</fullName>
        <ecNumber evidence="3">3.1.1.29</ecNumber>
    </recommendedName>
</protein>
<evidence type="ECO:0000256" key="11">
    <source>
        <dbReference type="ARBA" id="ARBA00038050"/>
    </source>
</evidence>
<dbReference type="SUPFAM" id="SSF102462">
    <property type="entry name" value="Peptidyl-tRNA hydrolase II"/>
    <property type="match status" value="1"/>
</dbReference>
<feature type="compositionally biased region" description="Pro residues" evidence="14">
    <location>
        <begin position="222"/>
        <end position="237"/>
    </location>
</feature>
<dbReference type="InterPro" id="IPR035979">
    <property type="entry name" value="RBD_domain_sf"/>
</dbReference>
<name>A0A0E0L4R5_ORYPU</name>
<dbReference type="GO" id="GO:0005829">
    <property type="term" value="C:cytosol"/>
    <property type="evidence" value="ECO:0007669"/>
    <property type="project" value="TreeGrafter"/>
</dbReference>
<evidence type="ECO:0000256" key="14">
    <source>
        <dbReference type="SAM" id="MobiDB-lite"/>
    </source>
</evidence>
<keyword evidence="7" id="KW-0653">Protein transport</keyword>
<reference evidence="16" key="2">
    <citation type="submission" date="2018-05" db="EMBL/GenBank/DDBJ databases">
        <title>OpunRS2 (Oryza punctata Reference Sequence Version 2).</title>
        <authorList>
            <person name="Zhang J."/>
            <person name="Kudrna D."/>
            <person name="Lee S."/>
            <person name="Talag J."/>
            <person name="Welchert J."/>
            <person name="Wing R.A."/>
        </authorList>
    </citation>
    <scope>NUCLEOTIDE SEQUENCE [LARGE SCALE GENOMIC DNA]</scope>
</reference>
<dbReference type="STRING" id="4537.A0A0E0L4R5"/>
<proteinExistence type="inferred from homology"/>
<comment type="similarity">
    <text evidence="11">Belongs to the PTH2 family.</text>
</comment>
<dbReference type="FunFam" id="3.40.1490.10:FF:000002">
    <property type="entry name" value="Peptidyl-tRNA hydrolase 2, mitochondrial"/>
    <property type="match status" value="1"/>
</dbReference>
<dbReference type="FunFam" id="3.30.70.330:FF:000095">
    <property type="entry name" value="Putative Nucleoporin NUP53"/>
    <property type="match status" value="1"/>
</dbReference>
<keyword evidence="17" id="KW-1185">Reference proteome</keyword>
<evidence type="ECO:0000256" key="7">
    <source>
        <dbReference type="ARBA" id="ARBA00022927"/>
    </source>
</evidence>
<dbReference type="GO" id="GO:0005643">
    <property type="term" value="C:nuclear pore"/>
    <property type="evidence" value="ECO:0007669"/>
    <property type="project" value="UniProtKB-SubCell"/>
</dbReference>
<organism evidence="16">
    <name type="scientific">Oryza punctata</name>
    <name type="common">Red rice</name>
    <dbReference type="NCBI Taxonomy" id="4537"/>
    <lineage>
        <taxon>Eukaryota</taxon>
        <taxon>Viridiplantae</taxon>
        <taxon>Streptophyta</taxon>
        <taxon>Embryophyta</taxon>
        <taxon>Tracheophyta</taxon>
        <taxon>Spermatophyta</taxon>
        <taxon>Magnoliopsida</taxon>
        <taxon>Liliopsida</taxon>
        <taxon>Poales</taxon>
        <taxon>Poaceae</taxon>
        <taxon>BOP clade</taxon>
        <taxon>Oryzoideae</taxon>
        <taxon>Oryzeae</taxon>
        <taxon>Oryzinae</taxon>
        <taxon>Oryza</taxon>
    </lineage>
</organism>
<keyword evidence="5" id="KW-0378">Hydrolase</keyword>
<feature type="compositionally biased region" description="Basic and acidic residues" evidence="14">
    <location>
        <begin position="10"/>
        <end position="22"/>
    </location>
</feature>
<dbReference type="Pfam" id="PF05172">
    <property type="entry name" value="RRM_Nup35"/>
    <property type="match status" value="1"/>
</dbReference>
<dbReference type="Gene3D" id="3.40.1490.10">
    <property type="entry name" value="Bit1"/>
    <property type="match status" value="1"/>
</dbReference>
<dbReference type="GO" id="GO:0051028">
    <property type="term" value="P:mRNA transport"/>
    <property type="evidence" value="ECO:0007669"/>
    <property type="project" value="UniProtKB-UniRule"/>
</dbReference>
<accession>A0A0E0L4R5</accession>
<dbReference type="OMA" id="RVILRQW"/>
<feature type="region of interest" description="Disordered" evidence="14">
    <location>
        <begin position="193"/>
        <end position="259"/>
    </location>
</feature>
<dbReference type="EC" id="3.1.1.29" evidence="3"/>
<keyword evidence="4 13" id="KW-0813">Transport</keyword>
<feature type="compositionally biased region" description="Pro residues" evidence="14">
    <location>
        <begin position="58"/>
        <end position="69"/>
    </location>
</feature>
<evidence type="ECO:0000256" key="1">
    <source>
        <dbReference type="ARBA" id="ARBA00004567"/>
    </source>
</evidence>
<dbReference type="GO" id="GO:0005739">
    <property type="term" value="C:mitochondrion"/>
    <property type="evidence" value="ECO:0007669"/>
    <property type="project" value="TreeGrafter"/>
</dbReference>
<evidence type="ECO:0000259" key="15">
    <source>
        <dbReference type="PROSITE" id="PS51472"/>
    </source>
</evidence>
<dbReference type="InterPro" id="IPR012677">
    <property type="entry name" value="Nucleotide-bd_a/b_plait_sf"/>
</dbReference>
<evidence type="ECO:0000256" key="6">
    <source>
        <dbReference type="ARBA" id="ARBA00022816"/>
    </source>
</evidence>
<dbReference type="SUPFAM" id="SSF54928">
    <property type="entry name" value="RNA-binding domain, RBD"/>
    <property type="match status" value="1"/>
</dbReference>